<dbReference type="PANTHER" id="PTHR33395">
    <property type="entry name" value="TRANSCRIPTASE, PUTATIVE-RELATED-RELATED"/>
    <property type="match status" value="1"/>
</dbReference>
<protein>
    <submittedName>
        <fullName evidence="2">Dtw domain-containing protein 2</fullName>
    </submittedName>
</protein>
<dbReference type="PANTHER" id="PTHR33395:SF22">
    <property type="entry name" value="REVERSE TRANSCRIPTASE DOMAIN-CONTAINING PROTEIN"/>
    <property type="match status" value="1"/>
</dbReference>
<evidence type="ECO:0000259" key="1">
    <source>
        <dbReference type="Pfam" id="PF14529"/>
    </source>
</evidence>
<dbReference type="Proteomes" id="UP000233556">
    <property type="component" value="Unassembled WGS sequence"/>
</dbReference>
<proteinExistence type="predicted"/>
<name>A0A2I0T4I4_LIMLA</name>
<evidence type="ECO:0000313" key="2">
    <source>
        <dbReference type="EMBL" id="PKU28688.1"/>
    </source>
</evidence>
<dbReference type="EMBL" id="KZ519578">
    <property type="protein sequence ID" value="PKU28688.1"/>
    <property type="molecule type" value="Genomic_DNA"/>
</dbReference>
<dbReference type="InterPro" id="IPR036691">
    <property type="entry name" value="Endo/exonu/phosph_ase_sf"/>
</dbReference>
<dbReference type="GO" id="GO:0061343">
    <property type="term" value="P:cell adhesion involved in heart morphogenesis"/>
    <property type="evidence" value="ECO:0007669"/>
    <property type="project" value="TreeGrafter"/>
</dbReference>
<dbReference type="AlphaFoldDB" id="A0A2I0T4I4"/>
<reference evidence="3" key="1">
    <citation type="submission" date="2017-11" db="EMBL/GenBank/DDBJ databases">
        <authorList>
            <person name="Lima N.C."/>
            <person name="Parody-Merino A.M."/>
            <person name="Battley P.F."/>
            <person name="Fidler A.E."/>
            <person name="Prosdocimi F."/>
        </authorList>
    </citation>
    <scope>NUCLEOTIDE SEQUENCE [LARGE SCALE GENOMIC DNA]</scope>
</reference>
<reference evidence="3" key="2">
    <citation type="submission" date="2017-12" db="EMBL/GenBank/DDBJ databases">
        <title>Genome sequence of the Bar-tailed Godwit (Limosa lapponica baueri).</title>
        <authorList>
            <person name="Lima N.C.B."/>
            <person name="Parody-Merino A.M."/>
            <person name="Battley P.F."/>
            <person name="Fidler A.E."/>
            <person name="Prosdocimi F."/>
        </authorList>
    </citation>
    <scope>NUCLEOTIDE SEQUENCE [LARGE SCALE GENOMIC DNA]</scope>
</reference>
<dbReference type="GO" id="GO:0007508">
    <property type="term" value="P:larval heart development"/>
    <property type="evidence" value="ECO:0007669"/>
    <property type="project" value="TreeGrafter"/>
</dbReference>
<accession>A0A2I0T4I4</accession>
<dbReference type="Pfam" id="PF14529">
    <property type="entry name" value="Exo_endo_phos_2"/>
    <property type="match status" value="1"/>
</dbReference>
<evidence type="ECO:0000313" key="3">
    <source>
        <dbReference type="Proteomes" id="UP000233556"/>
    </source>
</evidence>
<dbReference type="GO" id="GO:0003824">
    <property type="term" value="F:catalytic activity"/>
    <property type="evidence" value="ECO:0007669"/>
    <property type="project" value="InterPro"/>
</dbReference>
<sequence>MELHLGMDQDPMKSLWVKIKGNTGAGEVTVGVGYRPPDQDNRADKALYRQIGAALCSQTVVLTVDFNHPSVCWKDNTAGHKPTKKFLECVDDNFLLQMVEEPIRKGAMLDLVLTNNEGLVANVEPKSSLGCSDHNMVEFKTLRVAWGVRSKLTTLDFRRADFGFLSDLLGRVTWVKTLYEREGQGSWLLFKDHLL</sequence>
<dbReference type="SUPFAM" id="SSF56219">
    <property type="entry name" value="DNase I-like"/>
    <property type="match status" value="1"/>
</dbReference>
<keyword evidence="3" id="KW-1185">Reference proteome</keyword>
<feature type="domain" description="Endonuclease/exonuclease/phosphatase" evidence="1">
    <location>
        <begin position="33"/>
        <end position="137"/>
    </location>
</feature>
<gene>
    <name evidence="2" type="ORF">llap_21008</name>
</gene>
<organism evidence="2 3">
    <name type="scientific">Limosa lapponica baueri</name>
    <dbReference type="NCBI Taxonomy" id="1758121"/>
    <lineage>
        <taxon>Eukaryota</taxon>
        <taxon>Metazoa</taxon>
        <taxon>Chordata</taxon>
        <taxon>Craniata</taxon>
        <taxon>Vertebrata</taxon>
        <taxon>Euteleostomi</taxon>
        <taxon>Archelosauria</taxon>
        <taxon>Archosauria</taxon>
        <taxon>Dinosauria</taxon>
        <taxon>Saurischia</taxon>
        <taxon>Theropoda</taxon>
        <taxon>Coelurosauria</taxon>
        <taxon>Aves</taxon>
        <taxon>Neognathae</taxon>
        <taxon>Neoaves</taxon>
        <taxon>Charadriiformes</taxon>
        <taxon>Scolopacidae</taxon>
        <taxon>Limosa</taxon>
    </lineage>
</organism>
<dbReference type="InterPro" id="IPR005135">
    <property type="entry name" value="Endo/exonuclease/phosphatase"/>
</dbReference>
<dbReference type="GO" id="GO:0031012">
    <property type="term" value="C:extracellular matrix"/>
    <property type="evidence" value="ECO:0007669"/>
    <property type="project" value="TreeGrafter"/>
</dbReference>
<dbReference type="OrthoDB" id="6152807at2759"/>
<dbReference type="Gene3D" id="3.60.10.10">
    <property type="entry name" value="Endonuclease/exonuclease/phosphatase"/>
    <property type="match status" value="1"/>
</dbReference>